<reference evidence="6 7" key="1">
    <citation type="submission" date="2023-08" db="EMBL/GenBank/DDBJ databases">
        <title>Draft genome sequence of Algoriphagus confluentis.</title>
        <authorList>
            <person name="Takatani N."/>
            <person name="Hosokawa M."/>
            <person name="Sawabe T."/>
        </authorList>
    </citation>
    <scope>NUCLEOTIDE SEQUENCE [LARGE SCALE GENOMIC DNA]</scope>
    <source>
        <strain evidence="6 7">NBRC 111222</strain>
    </source>
</reference>
<dbReference type="Pfam" id="PF00743">
    <property type="entry name" value="FMO-like"/>
    <property type="match status" value="1"/>
</dbReference>
<keyword evidence="2" id="KW-0285">Flavoprotein</keyword>
<comment type="caution">
    <text evidence="6">The sequence shown here is derived from an EMBL/GenBank/DDBJ whole genome shotgun (WGS) entry which is preliminary data.</text>
</comment>
<proteinExistence type="inferred from homology"/>
<evidence type="ECO:0000256" key="2">
    <source>
        <dbReference type="ARBA" id="ARBA00022630"/>
    </source>
</evidence>
<evidence type="ECO:0000256" key="4">
    <source>
        <dbReference type="ARBA" id="ARBA00022857"/>
    </source>
</evidence>
<dbReference type="InterPro" id="IPR020946">
    <property type="entry name" value="Flavin_mOase-like"/>
</dbReference>
<keyword evidence="7" id="KW-1185">Reference proteome</keyword>
<accession>A0ABQ6PPM2</accession>
<organism evidence="6 7">
    <name type="scientific">Algoriphagus confluentis</name>
    <dbReference type="NCBI Taxonomy" id="1697556"/>
    <lineage>
        <taxon>Bacteria</taxon>
        <taxon>Pseudomonadati</taxon>
        <taxon>Bacteroidota</taxon>
        <taxon>Cytophagia</taxon>
        <taxon>Cytophagales</taxon>
        <taxon>Cyclobacteriaceae</taxon>
        <taxon>Algoriphagus</taxon>
    </lineage>
</organism>
<dbReference type="PANTHER" id="PTHR23023">
    <property type="entry name" value="DIMETHYLANILINE MONOOXYGENASE"/>
    <property type="match status" value="1"/>
</dbReference>
<dbReference type="PIRSF" id="PIRSF000332">
    <property type="entry name" value="FMO"/>
    <property type="match status" value="1"/>
</dbReference>
<name>A0ABQ6PPM2_9BACT</name>
<keyword evidence="4" id="KW-0521">NADP</keyword>
<evidence type="ECO:0000313" key="6">
    <source>
        <dbReference type="EMBL" id="GMQ29899.1"/>
    </source>
</evidence>
<evidence type="ECO:0000256" key="3">
    <source>
        <dbReference type="ARBA" id="ARBA00022827"/>
    </source>
</evidence>
<evidence type="ECO:0000256" key="5">
    <source>
        <dbReference type="ARBA" id="ARBA00023002"/>
    </source>
</evidence>
<sequence>MKRKVAVIGAGPSGITALKNLLDQGIEAVAFDRNKDVGGNWIYSEDESHSSVFETTHIISSKTLSQYADFTFDEFDPEAADYPSHDTLRRYFQAYAAKFNLYPHIRFGTMVKHCRWIDENTWEITTEKDGVISKELFTDLAVANGHHWKPRYPEYPGEFTGEFLHSHHFKKAAPFEGKRVLVIGGGNSACDVAVETSRVSESTAISWRRGYWIAPKFFFGKPSDKVAEGTKWLPVKVRSFFNELLLKFFWGDYKNYGLRPITVPFGATHPTINDELMHKIRHGKVKPRMDIKSFEGKKVIFEDGKEEEYDSVIACTGYWLSHPFFDPDFIDYSKGPVPLYLKMFHPTITNLYFIGMFQPLGCIWPGAELQSKLMAQELIGKWKRPKNIKELCEREVSHPHYRQIDTPRHTITVDYHLFVKELKKELPADFVSKTPVSARENLLQSS</sequence>
<evidence type="ECO:0000313" key="7">
    <source>
        <dbReference type="Proteomes" id="UP001338309"/>
    </source>
</evidence>
<evidence type="ECO:0000256" key="1">
    <source>
        <dbReference type="ARBA" id="ARBA00009183"/>
    </source>
</evidence>
<dbReference type="SUPFAM" id="SSF51905">
    <property type="entry name" value="FAD/NAD(P)-binding domain"/>
    <property type="match status" value="1"/>
</dbReference>
<dbReference type="Gene3D" id="3.50.50.60">
    <property type="entry name" value="FAD/NAD(P)-binding domain"/>
    <property type="match status" value="1"/>
</dbReference>
<comment type="similarity">
    <text evidence="1">Belongs to the FMO family.</text>
</comment>
<dbReference type="Proteomes" id="UP001338309">
    <property type="component" value="Unassembled WGS sequence"/>
</dbReference>
<protein>
    <submittedName>
        <fullName evidence="6">NAD(P)-binding domain-containing protein</fullName>
    </submittedName>
</protein>
<dbReference type="InterPro" id="IPR000960">
    <property type="entry name" value="Flavin_mOase"/>
</dbReference>
<dbReference type="PRINTS" id="PR00370">
    <property type="entry name" value="FMOXYGENASE"/>
</dbReference>
<dbReference type="RefSeq" id="WP_338224611.1">
    <property type="nucleotide sequence ID" value="NZ_BTPD01000007.1"/>
</dbReference>
<gene>
    <name evidence="6" type="ORF">Aconfl_25420</name>
</gene>
<dbReference type="EMBL" id="BTPD01000007">
    <property type="protein sequence ID" value="GMQ29899.1"/>
    <property type="molecule type" value="Genomic_DNA"/>
</dbReference>
<keyword evidence="3" id="KW-0274">FAD</keyword>
<dbReference type="InterPro" id="IPR036188">
    <property type="entry name" value="FAD/NAD-bd_sf"/>
</dbReference>
<dbReference type="InterPro" id="IPR050346">
    <property type="entry name" value="FMO-like"/>
</dbReference>
<keyword evidence="5" id="KW-0560">Oxidoreductase</keyword>